<evidence type="ECO:0000256" key="8">
    <source>
        <dbReference type="ARBA" id="ARBA00023242"/>
    </source>
</evidence>
<proteinExistence type="inferred from homology"/>
<accession>A0A6S6W420</accession>
<feature type="binding site" evidence="10">
    <location>
        <position position="201"/>
    </location>
    <ligand>
        <name>substrate</name>
    </ligand>
</feature>
<dbReference type="GO" id="GO:0003690">
    <property type="term" value="F:double-stranded DNA binding"/>
    <property type="evidence" value="ECO:0007669"/>
    <property type="project" value="TreeGrafter"/>
</dbReference>
<dbReference type="GO" id="GO:0003697">
    <property type="term" value="F:single-stranded DNA binding"/>
    <property type="evidence" value="ECO:0007669"/>
    <property type="project" value="TreeGrafter"/>
</dbReference>
<dbReference type="AlphaFoldDB" id="A0A6S6W420"/>
<evidence type="ECO:0000256" key="5">
    <source>
        <dbReference type="ARBA" id="ARBA00022801"/>
    </source>
</evidence>
<evidence type="ECO:0000256" key="11">
    <source>
        <dbReference type="PIRSR" id="PIRSR610347-3"/>
    </source>
</evidence>
<protein>
    <submittedName>
        <fullName evidence="13">Tyrosyl-DNA phosphodiesterase</fullName>
    </submittedName>
</protein>
<evidence type="ECO:0000256" key="9">
    <source>
        <dbReference type="PIRSR" id="PIRSR610347-1"/>
    </source>
</evidence>
<feature type="binding site" evidence="10">
    <location>
        <position position="481"/>
    </location>
    <ligand>
        <name>substrate</name>
    </ligand>
</feature>
<comment type="subcellular location">
    <subcellularLocation>
        <location evidence="1">Nucleus</location>
    </subcellularLocation>
</comment>
<dbReference type="Pfam" id="PF06087">
    <property type="entry name" value="Tyr-DNA_phospho"/>
    <property type="match status" value="1"/>
</dbReference>
<evidence type="ECO:0000256" key="7">
    <source>
        <dbReference type="ARBA" id="ARBA00023204"/>
    </source>
</evidence>
<dbReference type="PANTHER" id="PTHR12415">
    <property type="entry name" value="TYROSYL-DNA PHOSPHODIESTERASE 1"/>
    <property type="match status" value="1"/>
</dbReference>
<evidence type="ECO:0000256" key="1">
    <source>
        <dbReference type="ARBA" id="ARBA00004123"/>
    </source>
</evidence>
<dbReference type="CDD" id="cd09123">
    <property type="entry name" value="PLDc_Tdp1_2"/>
    <property type="match status" value="1"/>
</dbReference>
<evidence type="ECO:0000313" key="13">
    <source>
        <dbReference type="EMBL" id="CAE7174171.1"/>
    </source>
</evidence>
<evidence type="ECO:0000256" key="4">
    <source>
        <dbReference type="ARBA" id="ARBA00022763"/>
    </source>
</evidence>
<feature type="compositionally biased region" description="Basic and acidic residues" evidence="12">
    <location>
        <begin position="82"/>
        <end position="92"/>
    </location>
</feature>
<keyword evidence="4" id="KW-0227">DNA damage</keyword>
<dbReference type="GO" id="GO:0005634">
    <property type="term" value="C:nucleus"/>
    <property type="evidence" value="ECO:0007669"/>
    <property type="project" value="UniProtKB-SubCell"/>
</dbReference>
<sequence length="621" mass="69374">MTQQDTAGSPSAKRRKLKANGPVKEIATTKPQTSLLKGLDRAISPPLIRRRSPGPTPSFVPTWNFDDVPISRPAQPPTDPEQLGKEKDEDGGTRFIPSPIQLTRIMKLHGHQNVDTVGLNDLLGDPLIKECWNFNFLFDLEFVMQHFDRDVRDMVKVKIVHGFWKRDDANRISLLETAERYPNIELLSAYIPDPFGTHHSKMLVLFRHDDTAQIIIHTANMIHRDWANMTQAVWVSPQLPLLSRASQSQSDTNTNPIGSGERFKSDLLRYIGAYEKRLKGLIAQLEDYDFSSIRAAFIGSVPSRQKPGRAIPSTTSFGWLGLKEILSTIPISKAKAFSPPHIVAQVSSIATLGAAPTWLSNLQSVLSSYSKATTSVPENTTVSFTKASSFFTKRDDSVRIASSPKFSVIFPNPEEIRNSLDGYGSGGSIHWKLQSAQQQKQLEYMHPMLCHWASTPSAPALASTDVPRREAHRGPAAPHIKTYIRFSDDEQNTIDWAMLTSANLSKQAWGDVVNKKEEIWIQSWETGVVVWPALFAETTQAAVDEVVMVPMFGKDMPGVDDNGVNLEGKEAEEMRPKTIVGFRMPYDLPLKPYTADEKPWCATMAYTEPDRNGHAWPGYGR</sequence>
<organism evidence="13 14">
    <name type="scientific">Pyrenophora teres f. teres</name>
    <dbReference type="NCBI Taxonomy" id="97479"/>
    <lineage>
        <taxon>Eukaryota</taxon>
        <taxon>Fungi</taxon>
        <taxon>Dikarya</taxon>
        <taxon>Ascomycota</taxon>
        <taxon>Pezizomycotina</taxon>
        <taxon>Dothideomycetes</taxon>
        <taxon>Pleosporomycetidae</taxon>
        <taxon>Pleosporales</taxon>
        <taxon>Pleosporineae</taxon>
        <taxon>Pleosporaceae</taxon>
        <taxon>Pyrenophora</taxon>
    </lineage>
</organism>
<keyword evidence="8" id="KW-0539">Nucleus</keyword>
<keyword evidence="5" id="KW-0378">Hydrolase</keyword>
<evidence type="ECO:0000256" key="10">
    <source>
        <dbReference type="PIRSR" id="PIRSR610347-2"/>
    </source>
</evidence>
<dbReference type="FunFam" id="3.30.870.10:FF:000038">
    <property type="entry name" value="Probable tyrosyl-DNA phosphodiesterase"/>
    <property type="match status" value="1"/>
</dbReference>
<gene>
    <name evidence="13" type="ORF">PTTW11_05583</name>
</gene>
<reference evidence="13" key="1">
    <citation type="submission" date="2021-02" db="EMBL/GenBank/DDBJ databases">
        <authorList>
            <person name="Syme A R."/>
            <person name="Syme A R."/>
            <person name="Moolhuijzen P."/>
        </authorList>
    </citation>
    <scope>NUCLEOTIDE SEQUENCE</scope>
    <source>
        <strain evidence="13">W1-1</strain>
    </source>
</reference>
<dbReference type="SUPFAM" id="SSF56024">
    <property type="entry name" value="Phospholipase D/nuclease"/>
    <property type="match status" value="2"/>
</dbReference>
<dbReference type="GO" id="GO:0004527">
    <property type="term" value="F:exonuclease activity"/>
    <property type="evidence" value="ECO:0007669"/>
    <property type="project" value="UniProtKB-KW"/>
</dbReference>
<evidence type="ECO:0000256" key="3">
    <source>
        <dbReference type="ARBA" id="ARBA00022722"/>
    </source>
</evidence>
<evidence type="ECO:0000256" key="12">
    <source>
        <dbReference type="SAM" id="MobiDB-lite"/>
    </source>
</evidence>
<dbReference type="Proteomes" id="UP000472372">
    <property type="component" value="Chromosome 5"/>
</dbReference>
<dbReference type="GO" id="GO:0006281">
    <property type="term" value="P:DNA repair"/>
    <property type="evidence" value="ECO:0007669"/>
    <property type="project" value="UniProtKB-KW"/>
</dbReference>
<evidence type="ECO:0000313" key="14">
    <source>
        <dbReference type="Proteomes" id="UP000472372"/>
    </source>
</evidence>
<comment type="similarity">
    <text evidence="2">Belongs to the tyrosyl-DNA phosphodiesterase family.</text>
</comment>
<keyword evidence="6" id="KW-0269">Exonuclease</keyword>
<evidence type="ECO:0000256" key="2">
    <source>
        <dbReference type="ARBA" id="ARBA00010205"/>
    </source>
</evidence>
<dbReference type="GO" id="GO:0017005">
    <property type="term" value="F:3'-tyrosyl-DNA phosphodiesterase activity"/>
    <property type="evidence" value="ECO:0007669"/>
    <property type="project" value="TreeGrafter"/>
</dbReference>
<dbReference type="InterPro" id="IPR010347">
    <property type="entry name" value="Tdp1"/>
</dbReference>
<feature type="active site" description="Proton donor/acceptor" evidence="9">
    <location>
        <position position="479"/>
    </location>
</feature>
<dbReference type="EMBL" id="HG992981">
    <property type="protein sequence ID" value="CAE7174171.1"/>
    <property type="molecule type" value="Genomic_DNA"/>
</dbReference>
<dbReference type="Gene3D" id="3.30.870.10">
    <property type="entry name" value="Endonuclease Chain A"/>
    <property type="match status" value="2"/>
</dbReference>
<feature type="region of interest" description="Disordered" evidence="12">
    <location>
        <begin position="1"/>
        <end position="96"/>
    </location>
</feature>
<keyword evidence="7" id="KW-0234">DNA repair</keyword>
<name>A0A6S6W420_9PLEO</name>
<keyword evidence="3" id="KW-0540">Nuclease</keyword>
<dbReference type="CDD" id="cd09194">
    <property type="entry name" value="PLDc_yTdp1_1"/>
    <property type="match status" value="1"/>
</dbReference>
<dbReference type="PANTHER" id="PTHR12415:SF0">
    <property type="entry name" value="TYROSYL-DNA PHOSPHODIESTERASE 1"/>
    <property type="match status" value="1"/>
</dbReference>
<feature type="site" description="Interaction with DNA" evidence="11">
    <location>
        <position position="505"/>
    </location>
</feature>
<evidence type="ECO:0000256" key="6">
    <source>
        <dbReference type="ARBA" id="ARBA00022839"/>
    </source>
</evidence>
<feature type="active site" description="Nucleophile" evidence="9">
    <location>
        <position position="199"/>
    </location>
</feature>